<evidence type="ECO:0008006" key="4">
    <source>
        <dbReference type="Google" id="ProtNLM"/>
    </source>
</evidence>
<reference evidence="3" key="1">
    <citation type="submission" date="2020-01" db="EMBL/GenBank/DDBJ databases">
        <title>Draft genome sequence of the Termite Coptotermes fromosanus.</title>
        <authorList>
            <person name="Itakura S."/>
            <person name="Yosikawa Y."/>
            <person name="Umezawa K."/>
        </authorList>
    </citation>
    <scope>NUCLEOTIDE SEQUENCE [LARGE SCALE GENOMIC DNA]</scope>
</reference>
<evidence type="ECO:0000313" key="2">
    <source>
        <dbReference type="EMBL" id="GFG40300.1"/>
    </source>
</evidence>
<name>A0A6L2Q8I6_COPFO</name>
<dbReference type="Gene3D" id="1.10.238.20">
    <property type="entry name" value="Pheromone/general odorant binding protein domain"/>
    <property type="match status" value="1"/>
</dbReference>
<protein>
    <recommendedName>
        <fullName evidence="4">Odorant binding protein</fullName>
    </recommendedName>
</protein>
<evidence type="ECO:0000313" key="3">
    <source>
        <dbReference type="Proteomes" id="UP000502823"/>
    </source>
</evidence>
<comment type="caution">
    <text evidence="2">The sequence shown here is derived from an EMBL/GenBank/DDBJ whole genome shotgun (WGS) entry which is preliminary data.</text>
</comment>
<keyword evidence="3" id="KW-1185">Reference proteome</keyword>
<dbReference type="InterPro" id="IPR006170">
    <property type="entry name" value="PBP/GOBP"/>
</dbReference>
<proteinExistence type="predicted"/>
<dbReference type="InParanoid" id="A0A6L2Q8I6"/>
<feature type="non-terminal residue" evidence="2">
    <location>
        <position position="60"/>
    </location>
</feature>
<dbReference type="GO" id="GO:0005549">
    <property type="term" value="F:odorant binding"/>
    <property type="evidence" value="ECO:0007669"/>
    <property type="project" value="InterPro"/>
</dbReference>
<dbReference type="OrthoDB" id="6610259at2759"/>
<dbReference type="InterPro" id="IPR036728">
    <property type="entry name" value="PBP_GOBP_sf"/>
</dbReference>
<dbReference type="Pfam" id="PF01395">
    <property type="entry name" value="PBP_GOBP"/>
    <property type="match status" value="1"/>
</dbReference>
<gene>
    <name evidence="2" type="ORF">Cfor_12032</name>
</gene>
<sequence length="60" mass="6736">MKNDRFDPDAGLENLQKLPEDLREPLKEGVSKCRKADEGSKTGREAAYAVVKCMYHAIPD</sequence>
<dbReference type="Proteomes" id="UP000502823">
    <property type="component" value="Unassembled WGS sequence"/>
</dbReference>
<organism evidence="2 3">
    <name type="scientific">Coptotermes formosanus</name>
    <name type="common">Formosan subterranean termite</name>
    <dbReference type="NCBI Taxonomy" id="36987"/>
    <lineage>
        <taxon>Eukaryota</taxon>
        <taxon>Metazoa</taxon>
        <taxon>Ecdysozoa</taxon>
        <taxon>Arthropoda</taxon>
        <taxon>Hexapoda</taxon>
        <taxon>Insecta</taxon>
        <taxon>Pterygota</taxon>
        <taxon>Neoptera</taxon>
        <taxon>Polyneoptera</taxon>
        <taxon>Dictyoptera</taxon>
        <taxon>Blattodea</taxon>
        <taxon>Blattoidea</taxon>
        <taxon>Termitoidae</taxon>
        <taxon>Rhinotermitidae</taxon>
        <taxon>Coptotermes</taxon>
    </lineage>
</organism>
<feature type="region of interest" description="Disordered" evidence="1">
    <location>
        <begin position="1"/>
        <end position="41"/>
    </location>
</feature>
<evidence type="ECO:0000256" key="1">
    <source>
        <dbReference type="SAM" id="MobiDB-lite"/>
    </source>
</evidence>
<dbReference type="EMBL" id="BLKM01001701">
    <property type="protein sequence ID" value="GFG40300.1"/>
    <property type="molecule type" value="Genomic_DNA"/>
</dbReference>
<dbReference type="AlphaFoldDB" id="A0A6L2Q8I6"/>
<accession>A0A6L2Q8I6</accession>
<feature type="compositionally biased region" description="Basic and acidic residues" evidence="1">
    <location>
        <begin position="18"/>
        <end position="41"/>
    </location>
</feature>
<dbReference type="SUPFAM" id="SSF47565">
    <property type="entry name" value="Insect pheromone/odorant-binding proteins"/>
    <property type="match status" value="1"/>
</dbReference>